<dbReference type="Pfam" id="PF14643">
    <property type="entry name" value="DUF4455"/>
    <property type="match status" value="1"/>
</dbReference>
<proteinExistence type="predicted"/>
<organism evidence="2">
    <name type="scientific">Timema poppense</name>
    <name type="common">Walking stick</name>
    <dbReference type="NCBI Taxonomy" id="170557"/>
    <lineage>
        <taxon>Eukaryota</taxon>
        <taxon>Metazoa</taxon>
        <taxon>Ecdysozoa</taxon>
        <taxon>Arthropoda</taxon>
        <taxon>Hexapoda</taxon>
        <taxon>Insecta</taxon>
        <taxon>Pterygota</taxon>
        <taxon>Neoptera</taxon>
        <taxon>Polyneoptera</taxon>
        <taxon>Phasmatodea</taxon>
        <taxon>Timematodea</taxon>
        <taxon>Timematoidea</taxon>
        <taxon>Timematidae</taxon>
        <taxon>Timema</taxon>
    </lineage>
</organism>
<protein>
    <recommendedName>
        <fullName evidence="1">DUF4455 domain-containing protein</fullName>
    </recommendedName>
</protein>
<feature type="domain" description="DUF4455" evidence="1">
    <location>
        <begin position="26"/>
        <end position="122"/>
    </location>
</feature>
<evidence type="ECO:0000259" key="1">
    <source>
        <dbReference type="Pfam" id="PF14643"/>
    </source>
</evidence>
<evidence type="ECO:0000313" key="2">
    <source>
        <dbReference type="EMBL" id="CAD7417985.1"/>
    </source>
</evidence>
<dbReference type="EMBL" id="OD015480">
    <property type="protein sequence ID" value="CAD7417985.1"/>
    <property type="molecule type" value="Genomic_DNA"/>
</dbReference>
<gene>
    <name evidence="2" type="ORF">TPSB3V08_LOCUS12150</name>
</gene>
<accession>A0A7R9HFY1</accession>
<name>A0A7R9HFY1_TIMPO</name>
<dbReference type="InterPro" id="IPR028089">
    <property type="entry name" value="DUF4455"/>
</dbReference>
<sequence>MIGLTAAILAVKDSSCQKERNYFNLEVQNLEEEAFSHCWEQIRILSNKKKECIKEYRERVVELENSRSGRIKEILKKHYGELRDVHHLLPRDLQNFFEHEILKINQLILNNMRCYDDVTSHLTSIGDKKMLETLNYLDYRKRKGLIRKKDLDNLDSEYVSTTILLPLQPTTTTSATNTPLGQYWNRVAQR</sequence>
<reference evidence="2" key="1">
    <citation type="submission" date="2020-11" db="EMBL/GenBank/DDBJ databases">
        <authorList>
            <person name="Tran Van P."/>
        </authorList>
    </citation>
    <scope>NUCLEOTIDE SEQUENCE</scope>
</reference>
<dbReference type="AlphaFoldDB" id="A0A7R9HFY1"/>